<dbReference type="EMBL" id="CACVKT020006657">
    <property type="protein sequence ID" value="CAC5403002.1"/>
    <property type="molecule type" value="Genomic_DNA"/>
</dbReference>
<organism evidence="1 2">
    <name type="scientific">Mytilus coruscus</name>
    <name type="common">Sea mussel</name>
    <dbReference type="NCBI Taxonomy" id="42192"/>
    <lineage>
        <taxon>Eukaryota</taxon>
        <taxon>Metazoa</taxon>
        <taxon>Spiralia</taxon>
        <taxon>Lophotrochozoa</taxon>
        <taxon>Mollusca</taxon>
        <taxon>Bivalvia</taxon>
        <taxon>Autobranchia</taxon>
        <taxon>Pteriomorphia</taxon>
        <taxon>Mytilida</taxon>
        <taxon>Mytiloidea</taxon>
        <taxon>Mytilidae</taxon>
        <taxon>Mytilinae</taxon>
        <taxon>Mytilus</taxon>
    </lineage>
</organism>
<evidence type="ECO:0000313" key="2">
    <source>
        <dbReference type="Proteomes" id="UP000507470"/>
    </source>
</evidence>
<evidence type="ECO:0000313" key="1">
    <source>
        <dbReference type="EMBL" id="CAC5403002.1"/>
    </source>
</evidence>
<dbReference type="OrthoDB" id="6200768at2759"/>
<name>A0A6J8D6P5_MYTCO</name>
<proteinExistence type="predicted"/>
<sequence>MLSVEKLEIKDRLKLSEEGSDQTLEQIGKGSIIRAQTMVNYDKLFAEKSEEVTKKVSELYENKWKVAMIELGENGGNKKNVEFLLKILENAYSFCERMERRFAEEFEQAMLNAASNIKMFLRQYSEYQEYRTKEPVHTYITEALSLSWFMVTRNPRVFISTIIPRESHSQFYDSNSTNGSEVDYVVLPIVKWSTNENENEIIHKGIATFK</sequence>
<gene>
    <name evidence="1" type="ORF">MCOR_36919</name>
</gene>
<protein>
    <submittedName>
        <fullName evidence="1">Uncharacterized protein</fullName>
    </submittedName>
</protein>
<keyword evidence="2" id="KW-1185">Reference proteome</keyword>
<dbReference type="AlphaFoldDB" id="A0A6J8D6P5"/>
<dbReference type="Proteomes" id="UP000507470">
    <property type="component" value="Unassembled WGS sequence"/>
</dbReference>
<accession>A0A6J8D6P5</accession>
<reference evidence="1 2" key="1">
    <citation type="submission" date="2020-06" db="EMBL/GenBank/DDBJ databases">
        <authorList>
            <person name="Li R."/>
            <person name="Bekaert M."/>
        </authorList>
    </citation>
    <scope>NUCLEOTIDE SEQUENCE [LARGE SCALE GENOMIC DNA]</scope>
    <source>
        <strain evidence="2">wild</strain>
    </source>
</reference>